<dbReference type="EMBL" id="JANGEW010000014">
    <property type="protein sequence ID" value="MCQ5342958.1"/>
    <property type="molecule type" value="Genomic_DNA"/>
</dbReference>
<feature type="domain" description="YbaK/aminoacyl-tRNA synthetase-associated" evidence="1">
    <location>
        <begin position="27"/>
        <end position="141"/>
    </location>
</feature>
<gene>
    <name evidence="2" type="ORF">NE675_07995</name>
</gene>
<keyword evidence="3" id="KW-1185">Reference proteome</keyword>
<organism evidence="2 3">
    <name type="scientific">Megasphaera massiliensis</name>
    <dbReference type="NCBI Taxonomy" id="1232428"/>
    <lineage>
        <taxon>Bacteria</taxon>
        <taxon>Bacillati</taxon>
        <taxon>Bacillota</taxon>
        <taxon>Negativicutes</taxon>
        <taxon>Veillonellales</taxon>
        <taxon>Veillonellaceae</taxon>
        <taxon>Megasphaera</taxon>
    </lineage>
</organism>
<proteinExistence type="predicted"/>
<dbReference type="RefSeq" id="WP_062412219.1">
    <property type="nucleotide sequence ID" value="NZ_JAJCIO010000011.1"/>
</dbReference>
<dbReference type="Gene3D" id="3.90.960.10">
    <property type="entry name" value="YbaK/aminoacyl-tRNA synthetase-associated domain"/>
    <property type="match status" value="1"/>
</dbReference>
<evidence type="ECO:0000313" key="3">
    <source>
        <dbReference type="Proteomes" id="UP001206692"/>
    </source>
</evidence>
<evidence type="ECO:0000259" key="1">
    <source>
        <dbReference type="Pfam" id="PF04073"/>
    </source>
</evidence>
<reference evidence="2 3" key="1">
    <citation type="submission" date="2022-06" db="EMBL/GenBank/DDBJ databases">
        <title>Isolation of gut microbiota from human fecal samples.</title>
        <authorList>
            <person name="Pamer E.G."/>
            <person name="Barat B."/>
            <person name="Waligurski E."/>
            <person name="Medina S."/>
            <person name="Paddock L."/>
            <person name="Mostad J."/>
        </authorList>
    </citation>
    <scope>NUCLEOTIDE SEQUENCE [LARGE SCALE GENOMIC DNA]</scope>
    <source>
        <strain evidence="2 3">DFI.1.1</strain>
    </source>
</reference>
<evidence type="ECO:0000313" key="2">
    <source>
        <dbReference type="EMBL" id="MCQ5342958.1"/>
    </source>
</evidence>
<dbReference type="PANTHER" id="PTHR30411">
    <property type="entry name" value="CYTOPLASMIC PROTEIN"/>
    <property type="match status" value="1"/>
</dbReference>
<protein>
    <submittedName>
        <fullName evidence="2">YbaK/EbsC family protein</fullName>
    </submittedName>
</protein>
<accession>A0ABT1SSV5</accession>
<dbReference type="Pfam" id="PF04073">
    <property type="entry name" value="tRNA_edit"/>
    <property type="match status" value="1"/>
</dbReference>
<dbReference type="SUPFAM" id="SSF55826">
    <property type="entry name" value="YbaK/ProRS associated domain"/>
    <property type="match status" value="1"/>
</dbReference>
<dbReference type="PANTHER" id="PTHR30411:SF1">
    <property type="entry name" value="CYTOPLASMIC PROTEIN"/>
    <property type="match status" value="1"/>
</dbReference>
<name>A0ABT1SSV5_9FIRM</name>
<dbReference type="Proteomes" id="UP001206692">
    <property type="component" value="Unassembled WGS sequence"/>
</dbReference>
<sequence>MTADKVRLFFAGKGLADRITVRDKVSDTAEHSAAVIGCDIGQIAKTLSFLQDGKVVIILMSGEAKVDNKKYQHQFGMKSKMVPFAQVEDVTGYAPGAVSPYLLKAGTEVYLDVSLQRYQVLYTAAGSLNSTVRLTMDELLDCTNAKGFVDVCKNWQPAAIAAS</sequence>
<dbReference type="CDD" id="cd04333">
    <property type="entry name" value="ProX_deacylase"/>
    <property type="match status" value="1"/>
</dbReference>
<dbReference type="InterPro" id="IPR007214">
    <property type="entry name" value="YbaK/aa-tRNA-synth-assoc-dom"/>
</dbReference>
<dbReference type="InterPro" id="IPR036754">
    <property type="entry name" value="YbaK/aa-tRNA-synt-asso_dom_sf"/>
</dbReference>
<comment type="caution">
    <text evidence="2">The sequence shown here is derived from an EMBL/GenBank/DDBJ whole genome shotgun (WGS) entry which is preliminary data.</text>
</comment>